<dbReference type="OrthoDB" id="53228at2157"/>
<organism evidence="2 3">
    <name type="scientific">Salinigranum rubrum</name>
    <dbReference type="NCBI Taxonomy" id="755307"/>
    <lineage>
        <taxon>Archaea</taxon>
        <taxon>Methanobacteriati</taxon>
        <taxon>Methanobacteriota</taxon>
        <taxon>Stenosarchaea group</taxon>
        <taxon>Halobacteria</taxon>
        <taxon>Halobacteriales</taxon>
        <taxon>Haloferacaceae</taxon>
        <taxon>Salinigranum</taxon>
    </lineage>
</organism>
<protein>
    <submittedName>
        <fullName evidence="2">Phosphopantetheine adenylyltransferase</fullName>
    </submittedName>
</protein>
<dbReference type="InterPro" id="IPR004821">
    <property type="entry name" value="Cyt_trans-like"/>
</dbReference>
<evidence type="ECO:0000313" key="2">
    <source>
        <dbReference type="EMBL" id="AUV84015.1"/>
    </source>
</evidence>
<dbReference type="SUPFAM" id="SSF52374">
    <property type="entry name" value="Nucleotidylyl transferase"/>
    <property type="match status" value="1"/>
</dbReference>
<proteinExistence type="predicted"/>
<feature type="domain" description="Cytidyltransferase-like" evidence="1">
    <location>
        <begin position="9"/>
        <end position="161"/>
    </location>
</feature>
<accession>A0A2I8VQ32</accession>
<evidence type="ECO:0000313" key="3">
    <source>
        <dbReference type="Proteomes" id="UP000236584"/>
    </source>
</evidence>
<keyword evidence="2" id="KW-0808">Transferase</keyword>
<dbReference type="InterPro" id="IPR014729">
    <property type="entry name" value="Rossmann-like_a/b/a_fold"/>
</dbReference>
<dbReference type="Gene3D" id="3.40.50.620">
    <property type="entry name" value="HUPs"/>
    <property type="match status" value="1"/>
</dbReference>
<dbReference type="Pfam" id="PF01467">
    <property type="entry name" value="CTP_transf_like"/>
    <property type="match status" value="1"/>
</dbReference>
<dbReference type="GO" id="GO:0016779">
    <property type="term" value="F:nucleotidyltransferase activity"/>
    <property type="evidence" value="ECO:0007669"/>
    <property type="project" value="UniProtKB-KW"/>
</dbReference>
<dbReference type="KEGG" id="srub:C2R22_15505"/>
<keyword evidence="2" id="KW-0548">Nucleotidyltransferase</keyword>
<dbReference type="EMBL" id="CP026309">
    <property type="protein sequence ID" value="AUV84015.1"/>
    <property type="molecule type" value="Genomic_DNA"/>
</dbReference>
<reference evidence="2 3" key="1">
    <citation type="submission" date="2018-01" db="EMBL/GenBank/DDBJ databases">
        <title>Complete genome sequence of Salinigranum rubrum GX10T, an extremely halophilic archaeon isolated from a marine solar saltern.</title>
        <authorList>
            <person name="Han S."/>
        </authorList>
    </citation>
    <scope>NUCLEOTIDE SEQUENCE [LARGE SCALE GENOMIC DNA]</scope>
    <source>
        <strain evidence="2 3">GX10</strain>
    </source>
</reference>
<sequence>MTDTDRTAIVGGTFTPIHNGHRALLHAAFQTASHDGPGDGHVVVGLTSSDLAARTRSDPDQGSLLGSDEERWAALDEELARLSRAYSASYEITELTDTRGPAATDEGVDALIASPESKAQRRAHEINRQRIEEGLRPLEIHTAPFVVAEDGTRISSTRIRNGEIDVHGRVVDGSE</sequence>
<keyword evidence="3" id="KW-1185">Reference proteome</keyword>
<dbReference type="RefSeq" id="WP_103427704.1">
    <property type="nucleotide sequence ID" value="NZ_CP026309.1"/>
</dbReference>
<name>A0A2I8VQ32_9EURY</name>
<dbReference type="AlphaFoldDB" id="A0A2I8VQ32"/>
<dbReference type="GeneID" id="35593527"/>
<dbReference type="Proteomes" id="UP000236584">
    <property type="component" value="Chromosome"/>
</dbReference>
<evidence type="ECO:0000259" key="1">
    <source>
        <dbReference type="Pfam" id="PF01467"/>
    </source>
</evidence>
<gene>
    <name evidence="2" type="ORF">C2R22_15505</name>
</gene>
<dbReference type="NCBIfam" id="NF001985">
    <property type="entry name" value="PRK00777.1"/>
    <property type="match status" value="1"/>
</dbReference>